<dbReference type="Pfam" id="PF01063">
    <property type="entry name" value="Aminotran_4"/>
    <property type="match status" value="1"/>
</dbReference>
<dbReference type="PROSITE" id="PS00770">
    <property type="entry name" value="AA_TRANSFER_CLASS_4"/>
    <property type="match status" value="1"/>
</dbReference>
<dbReference type="InterPro" id="IPR005786">
    <property type="entry name" value="B_amino_transII"/>
</dbReference>
<reference evidence="6" key="1">
    <citation type="submission" date="2018-05" db="EMBL/GenBank/DDBJ databases">
        <authorList>
            <person name="Lanie J.A."/>
            <person name="Ng W.-L."/>
            <person name="Kazmierczak K.M."/>
            <person name="Andrzejewski T.M."/>
            <person name="Davidsen T.M."/>
            <person name="Wayne K.J."/>
            <person name="Tettelin H."/>
            <person name="Glass J.I."/>
            <person name="Rusch D."/>
            <person name="Podicherti R."/>
            <person name="Tsui H.-C.T."/>
            <person name="Winkler M.E."/>
        </authorList>
    </citation>
    <scope>NUCLEOTIDE SEQUENCE</scope>
</reference>
<dbReference type="GO" id="GO:0009081">
    <property type="term" value="P:branched-chain amino acid metabolic process"/>
    <property type="evidence" value="ECO:0007669"/>
    <property type="project" value="InterPro"/>
</dbReference>
<dbReference type="InterPro" id="IPR043132">
    <property type="entry name" value="BCAT-like_C"/>
</dbReference>
<dbReference type="InterPro" id="IPR033939">
    <property type="entry name" value="BCAT_family"/>
</dbReference>
<dbReference type="InterPro" id="IPR043131">
    <property type="entry name" value="BCAT-like_N"/>
</dbReference>
<evidence type="ECO:0000256" key="2">
    <source>
        <dbReference type="ARBA" id="ARBA00009320"/>
    </source>
</evidence>
<dbReference type="SUPFAM" id="SSF56752">
    <property type="entry name" value="D-aminoacid aminotransferase-like PLP-dependent enzymes"/>
    <property type="match status" value="1"/>
</dbReference>
<accession>A0A382QTS1</accession>
<evidence type="ECO:0000256" key="5">
    <source>
        <dbReference type="ARBA" id="ARBA00022898"/>
    </source>
</evidence>
<evidence type="ECO:0000313" key="6">
    <source>
        <dbReference type="EMBL" id="SVC88298.1"/>
    </source>
</evidence>
<dbReference type="InterPro" id="IPR001544">
    <property type="entry name" value="Aminotrans_IV"/>
</dbReference>
<dbReference type="PIRSF" id="PIRSF006468">
    <property type="entry name" value="BCAT1"/>
    <property type="match status" value="1"/>
</dbReference>
<proteinExistence type="inferred from homology"/>
<dbReference type="Gene3D" id="3.30.470.10">
    <property type="match status" value="1"/>
</dbReference>
<dbReference type="GO" id="GO:0004084">
    <property type="term" value="F:branched-chain-amino-acid transaminase activity"/>
    <property type="evidence" value="ECO:0007669"/>
    <property type="project" value="InterPro"/>
</dbReference>
<organism evidence="6">
    <name type="scientific">marine metagenome</name>
    <dbReference type="NCBI Taxonomy" id="408172"/>
    <lineage>
        <taxon>unclassified sequences</taxon>
        <taxon>metagenomes</taxon>
        <taxon>ecological metagenomes</taxon>
    </lineage>
</organism>
<gene>
    <name evidence="6" type="ORF">METZ01_LOCUS341152</name>
</gene>
<comment type="similarity">
    <text evidence="2">Belongs to the class-IV pyridoxal-phosphate-dependent aminotransferase family.</text>
</comment>
<dbReference type="PANTHER" id="PTHR42825">
    <property type="entry name" value="AMINO ACID AMINOTRANSFERASE"/>
    <property type="match status" value="1"/>
</dbReference>
<dbReference type="InterPro" id="IPR036038">
    <property type="entry name" value="Aminotransferase-like"/>
</dbReference>
<name>A0A382QTS1_9ZZZZ</name>
<dbReference type="Gene3D" id="3.20.10.10">
    <property type="entry name" value="D-amino Acid Aminotransferase, subunit A, domain 2"/>
    <property type="match status" value="1"/>
</dbReference>
<evidence type="ECO:0000256" key="3">
    <source>
        <dbReference type="ARBA" id="ARBA00022576"/>
    </source>
</evidence>
<protein>
    <recommendedName>
        <fullName evidence="7">Branched-chain-amino-acid transaminase</fullName>
    </recommendedName>
</protein>
<keyword evidence="4" id="KW-0808">Transferase</keyword>
<evidence type="ECO:0000256" key="4">
    <source>
        <dbReference type="ARBA" id="ARBA00022679"/>
    </source>
</evidence>
<sequence>MYKANCRIGEEWKLGGLIPYGTIELSPAAGVLNYGQGCFEGIKAYRTAKDRVILFRPKMNAKRMIMSTRRLCIPEINQEFFLQAVEETLKDNIDYVPPYNKGSLYIRPIVWGTSPAIGVRPVEEYTFMVFVSPVGSYFKGGVKPLRLKVSNNYHRATPKGIGDAKAIGNYSASLYPLTEAKNRGFDEVIYLDAKNEKFVEEVGSANLFALKGNTLKTPKLTGSILPGVTRDSIIALAKEKLGLEMLETDVTLTELYEADEVFCTGTAVVVTPVGSITGLDGKHKIADEKMGRLTFKLKEMLTGIQHEDIPDEFGWLYPIKE</sequence>
<dbReference type="CDD" id="cd01557">
    <property type="entry name" value="BCAT_beta_family"/>
    <property type="match status" value="1"/>
</dbReference>
<evidence type="ECO:0008006" key="7">
    <source>
        <dbReference type="Google" id="ProtNLM"/>
    </source>
</evidence>
<dbReference type="AlphaFoldDB" id="A0A382QTS1"/>
<dbReference type="InterPro" id="IPR018300">
    <property type="entry name" value="Aminotrans_IV_CS"/>
</dbReference>
<comment type="cofactor">
    <cofactor evidence="1">
        <name>pyridoxal 5'-phosphate</name>
        <dbReference type="ChEBI" id="CHEBI:597326"/>
    </cofactor>
</comment>
<dbReference type="PANTHER" id="PTHR42825:SF2">
    <property type="entry name" value="BRANCHED-CHAIN-AMINO-ACID AMINOTRANSFERASE 3, CHLOROPLASTIC-RELATED"/>
    <property type="match status" value="1"/>
</dbReference>
<dbReference type="NCBIfam" id="TIGR01123">
    <property type="entry name" value="ilvE_II"/>
    <property type="match status" value="1"/>
</dbReference>
<keyword evidence="3" id="KW-0032">Aminotransferase</keyword>
<keyword evidence="5" id="KW-0663">Pyridoxal phosphate</keyword>
<dbReference type="NCBIfam" id="NF009897">
    <property type="entry name" value="PRK13357.1"/>
    <property type="match status" value="1"/>
</dbReference>
<dbReference type="EMBL" id="UINC01116508">
    <property type="protein sequence ID" value="SVC88298.1"/>
    <property type="molecule type" value="Genomic_DNA"/>
</dbReference>
<evidence type="ECO:0000256" key="1">
    <source>
        <dbReference type="ARBA" id="ARBA00001933"/>
    </source>
</evidence>